<feature type="compositionally biased region" description="Basic residues" evidence="1">
    <location>
        <begin position="10"/>
        <end position="21"/>
    </location>
</feature>
<proteinExistence type="predicted"/>
<dbReference type="Proteomes" id="UP000016534">
    <property type="component" value="Unassembled WGS sequence"/>
</dbReference>
<protein>
    <submittedName>
        <fullName evidence="2">Uncharacterized protein</fullName>
    </submittedName>
</protein>
<gene>
    <name evidence="2" type="ORF">PUND_00460</name>
</gene>
<evidence type="ECO:0000313" key="2">
    <source>
        <dbReference type="EMBL" id="ERG62849.1"/>
    </source>
</evidence>
<organism evidence="2 3">
    <name type="scientific">Pseudoalteromonas undina</name>
    <dbReference type="NCBI Taxonomy" id="43660"/>
    <lineage>
        <taxon>Bacteria</taxon>
        <taxon>Pseudomonadati</taxon>
        <taxon>Pseudomonadota</taxon>
        <taxon>Gammaproteobacteria</taxon>
        <taxon>Alteromonadales</taxon>
        <taxon>Pseudoalteromonadaceae</taxon>
        <taxon>Pseudoalteromonas</taxon>
    </lineage>
</organism>
<comment type="caution">
    <text evidence="2">The sequence shown here is derived from an EMBL/GenBank/DDBJ whole genome shotgun (WGS) entry which is preliminary data.</text>
</comment>
<feature type="region of interest" description="Disordered" evidence="1">
    <location>
        <begin position="1"/>
        <end position="21"/>
    </location>
</feature>
<evidence type="ECO:0000313" key="3">
    <source>
        <dbReference type="Proteomes" id="UP000016534"/>
    </source>
</evidence>
<name>A0ABN0NMY3_9GAMM</name>
<reference evidence="2" key="1">
    <citation type="journal article" date="2012" name="J. Bacteriol.">
        <title>Genome sequences of type strains of seven species of the marine bacterium Pseudoalteromonas.</title>
        <authorList>
            <person name="Xie B.B."/>
            <person name="Shu Y.L."/>
            <person name="Qin Q.L."/>
            <person name="Rong J.C."/>
            <person name="Zhang X.Y."/>
            <person name="Chen X.L."/>
            <person name="Shi M."/>
            <person name="He H.L."/>
            <person name="Zhou B.C."/>
            <person name="Zhang Y.Z."/>
        </authorList>
    </citation>
    <scope>NUCLEOTIDE SEQUENCE [LARGE SCALE GENOMIC DNA]</scope>
    <source>
        <strain evidence="2">NCIMB 2128</strain>
    </source>
</reference>
<reference evidence="2" key="2">
    <citation type="submission" date="2013-04" db="EMBL/GenBank/DDBJ databases">
        <title>Genome sequence of Pseudoalteromonas undina.</title>
        <authorList>
            <person name="Xie B.-B."/>
            <person name="Rong J.-C."/>
            <person name="Qin Q.-L."/>
            <person name="Shu Y.-L."/>
            <person name="Zhang Y.-Z."/>
        </authorList>
    </citation>
    <scope>NUCLEOTIDE SEQUENCE</scope>
    <source>
        <strain evidence="2">NCIMB 2128</strain>
    </source>
</reference>
<dbReference type="EMBL" id="AHCF02000001">
    <property type="protein sequence ID" value="ERG62849.1"/>
    <property type="molecule type" value="Genomic_DNA"/>
</dbReference>
<evidence type="ECO:0000256" key="1">
    <source>
        <dbReference type="SAM" id="MobiDB-lite"/>
    </source>
</evidence>
<sequence length="64" mass="7378">MNSMTEVKSKRLKSKLSSKSNLKSKYKIKCGGKLSEQFNFLRLGFKDWNMSYILNLFPGVQELG</sequence>
<keyword evidence="3" id="KW-1185">Reference proteome</keyword>
<accession>A0ABN0NMY3</accession>